<keyword evidence="1" id="KW-0805">Transcription regulation</keyword>
<dbReference type="InterPro" id="IPR012318">
    <property type="entry name" value="HTH_CRP"/>
</dbReference>
<dbReference type="SUPFAM" id="SSF51206">
    <property type="entry name" value="cAMP-binding domain-like"/>
    <property type="match status" value="1"/>
</dbReference>
<dbReference type="GO" id="GO:0003677">
    <property type="term" value="F:DNA binding"/>
    <property type="evidence" value="ECO:0007669"/>
    <property type="project" value="UniProtKB-KW"/>
</dbReference>
<dbReference type="PRINTS" id="PR00034">
    <property type="entry name" value="HTHCRP"/>
</dbReference>
<dbReference type="InterPro" id="IPR000595">
    <property type="entry name" value="cNMP-bd_dom"/>
</dbReference>
<dbReference type="AlphaFoldDB" id="A0A917Q623"/>
<evidence type="ECO:0000259" key="4">
    <source>
        <dbReference type="PROSITE" id="PS50042"/>
    </source>
</evidence>
<dbReference type="InterPro" id="IPR014710">
    <property type="entry name" value="RmlC-like_jellyroll"/>
</dbReference>
<dbReference type="PROSITE" id="PS50042">
    <property type="entry name" value="CNMP_BINDING_3"/>
    <property type="match status" value="1"/>
</dbReference>
<dbReference type="PROSITE" id="PS00042">
    <property type="entry name" value="HTH_CRP_1"/>
    <property type="match status" value="1"/>
</dbReference>
<dbReference type="InterPro" id="IPR018490">
    <property type="entry name" value="cNMP-bd_dom_sf"/>
</dbReference>
<dbReference type="GO" id="GO:0005829">
    <property type="term" value="C:cytosol"/>
    <property type="evidence" value="ECO:0007669"/>
    <property type="project" value="TreeGrafter"/>
</dbReference>
<sequence>MDARHDRSDFSNAKFDSGWSLRFSAEPAMHKPERAKLFSYHHRALILEEGDKASSVFEVLEGGVILFKLLPDGRRQIIEVLGVGDVFGLSATDVSDVAAEALTQVRVAVYDKRVIDSDAALRDRLFARLRQQMCALHDHALLLGRKSAQERVATFIMRLVPDRGGFACAGPKPGEGATRVDLAMTRQEIADYLGLTIETVSRAFSALRRTGIIAYDKQDAVAIGDVCRLCRLTGSH</sequence>
<keyword evidence="3" id="KW-0804">Transcription</keyword>
<evidence type="ECO:0000256" key="1">
    <source>
        <dbReference type="ARBA" id="ARBA00023015"/>
    </source>
</evidence>
<dbReference type="CDD" id="cd00092">
    <property type="entry name" value="HTH_CRP"/>
    <property type="match status" value="1"/>
</dbReference>
<evidence type="ECO:0000259" key="5">
    <source>
        <dbReference type="PROSITE" id="PS51063"/>
    </source>
</evidence>
<feature type="domain" description="HTH crp-type" evidence="5">
    <location>
        <begin position="146"/>
        <end position="227"/>
    </location>
</feature>
<dbReference type="Gene3D" id="1.10.10.10">
    <property type="entry name" value="Winged helix-like DNA-binding domain superfamily/Winged helix DNA-binding domain"/>
    <property type="match status" value="1"/>
</dbReference>
<dbReference type="InterPro" id="IPR018335">
    <property type="entry name" value="Tscrpt_reg_HTH_Crp-type_CS"/>
</dbReference>
<dbReference type="InterPro" id="IPR036390">
    <property type="entry name" value="WH_DNA-bd_sf"/>
</dbReference>
<comment type="caution">
    <text evidence="6">The sequence shown here is derived from an EMBL/GenBank/DDBJ whole genome shotgun (WGS) entry which is preliminary data.</text>
</comment>
<organism evidence="6 7">
    <name type="scientific">Salinarimonas ramus</name>
    <dbReference type="NCBI Taxonomy" id="690164"/>
    <lineage>
        <taxon>Bacteria</taxon>
        <taxon>Pseudomonadati</taxon>
        <taxon>Pseudomonadota</taxon>
        <taxon>Alphaproteobacteria</taxon>
        <taxon>Hyphomicrobiales</taxon>
        <taxon>Salinarimonadaceae</taxon>
        <taxon>Salinarimonas</taxon>
    </lineage>
</organism>
<dbReference type="Pfam" id="PF00027">
    <property type="entry name" value="cNMP_binding"/>
    <property type="match status" value="1"/>
</dbReference>
<dbReference type="PROSITE" id="PS51063">
    <property type="entry name" value="HTH_CRP_2"/>
    <property type="match status" value="1"/>
</dbReference>
<evidence type="ECO:0000256" key="3">
    <source>
        <dbReference type="ARBA" id="ARBA00023163"/>
    </source>
</evidence>
<keyword evidence="2" id="KW-0238">DNA-binding</keyword>
<reference evidence="6 7" key="1">
    <citation type="journal article" date="2014" name="Int. J. Syst. Evol. Microbiol.">
        <title>Complete genome sequence of Corynebacterium casei LMG S-19264T (=DSM 44701T), isolated from a smear-ripened cheese.</title>
        <authorList>
            <consortium name="US DOE Joint Genome Institute (JGI-PGF)"/>
            <person name="Walter F."/>
            <person name="Albersmeier A."/>
            <person name="Kalinowski J."/>
            <person name="Ruckert C."/>
        </authorList>
    </citation>
    <scope>NUCLEOTIDE SEQUENCE [LARGE SCALE GENOMIC DNA]</scope>
    <source>
        <strain evidence="6 7">CGMCC 1.9161</strain>
    </source>
</reference>
<dbReference type="Pfam" id="PF13545">
    <property type="entry name" value="HTH_Crp_2"/>
    <property type="match status" value="1"/>
</dbReference>
<dbReference type="SMART" id="SM00419">
    <property type="entry name" value="HTH_CRP"/>
    <property type="match status" value="1"/>
</dbReference>
<dbReference type="CDD" id="cd00038">
    <property type="entry name" value="CAP_ED"/>
    <property type="match status" value="1"/>
</dbReference>
<dbReference type="InterPro" id="IPR050397">
    <property type="entry name" value="Env_Response_Regulators"/>
</dbReference>
<dbReference type="SMART" id="SM00100">
    <property type="entry name" value="cNMP"/>
    <property type="match status" value="1"/>
</dbReference>
<dbReference type="Proteomes" id="UP000600449">
    <property type="component" value="Unassembled WGS sequence"/>
</dbReference>
<feature type="domain" description="Cyclic nucleotide-binding" evidence="4">
    <location>
        <begin position="40"/>
        <end position="88"/>
    </location>
</feature>
<protein>
    <submittedName>
        <fullName evidence="6">Uncharacterized protein</fullName>
    </submittedName>
</protein>
<dbReference type="SUPFAM" id="SSF46785">
    <property type="entry name" value="Winged helix' DNA-binding domain"/>
    <property type="match status" value="1"/>
</dbReference>
<dbReference type="InterPro" id="IPR036388">
    <property type="entry name" value="WH-like_DNA-bd_sf"/>
</dbReference>
<accession>A0A917Q623</accession>
<dbReference type="RefSeq" id="WP_210317583.1">
    <property type="nucleotide sequence ID" value="NZ_BMMF01000003.1"/>
</dbReference>
<evidence type="ECO:0000313" key="7">
    <source>
        <dbReference type="Proteomes" id="UP000600449"/>
    </source>
</evidence>
<gene>
    <name evidence="6" type="ORF">GCM10011322_12100</name>
</gene>
<dbReference type="EMBL" id="BMMF01000003">
    <property type="protein sequence ID" value="GGK27168.1"/>
    <property type="molecule type" value="Genomic_DNA"/>
</dbReference>
<dbReference type="PANTHER" id="PTHR24567">
    <property type="entry name" value="CRP FAMILY TRANSCRIPTIONAL REGULATORY PROTEIN"/>
    <property type="match status" value="1"/>
</dbReference>
<dbReference type="Gene3D" id="2.60.120.10">
    <property type="entry name" value="Jelly Rolls"/>
    <property type="match status" value="1"/>
</dbReference>
<dbReference type="PANTHER" id="PTHR24567:SF75">
    <property type="entry name" value="FUMARATE AND NITRATE REDUCTION REGULATORY PROTEIN"/>
    <property type="match status" value="1"/>
</dbReference>
<evidence type="ECO:0000313" key="6">
    <source>
        <dbReference type="EMBL" id="GGK27168.1"/>
    </source>
</evidence>
<name>A0A917Q623_9HYPH</name>
<dbReference type="GO" id="GO:0003700">
    <property type="term" value="F:DNA-binding transcription factor activity"/>
    <property type="evidence" value="ECO:0007669"/>
    <property type="project" value="InterPro"/>
</dbReference>
<evidence type="ECO:0000256" key="2">
    <source>
        <dbReference type="ARBA" id="ARBA00023125"/>
    </source>
</evidence>
<keyword evidence="7" id="KW-1185">Reference proteome</keyword>
<proteinExistence type="predicted"/>